<dbReference type="EnsemblMetazoa" id="tetur05g00100.1">
    <property type="protein sequence ID" value="tetur05g00100.1"/>
    <property type="gene ID" value="tetur05g00100"/>
</dbReference>
<feature type="region of interest" description="Disordered" evidence="2">
    <location>
        <begin position="137"/>
        <end position="170"/>
    </location>
</feature>
<protein>
    <recommendedName>
        <fullName evidence="5">Tyr recombinase domain-containing protein</fullName>
    </recommendedName>
</protein>
<feature type="compositionally biased region" description="Acidic residues" evidence="2">
    <location>
        <begin position="137"/>
        <end position="154"/>
    </location>
</feature>
<evidence type="ECO:0000256" key="2">
    <source>
        <dbReference type="SAM" id="MobiDB-lite"/>
    </source>
</evidence>
<dbReference type="Proteomes" id="UP000015104">
    <property type="component" value="Unassembled WGS sequence"/>
</dbReference>
<dbReference type="AlphaFoldDB" id="T1K3S8"/>
<reference evidence="4" key="1">
    <citation type="submission" date="2011-08" db="EMBL/GenBank/DDBJ databases">
        <authorList>
            <person name="Rombauts S."/>
        </authorList>
    </citation>
    <scope>NUCLEOTIDE SEQUENCE</scope>
    <source>
        <strain evidence="4">London</strain>
    </source>
</reference>
<evidence type="ECO:0000313" key="3">
    <source>
        <dbReference type="EnsemblMetazoa" id="tetur05g00100.1"/>
    </source>
</evidence>
<dbReference type="InterPro" id="IPR013762">
    <property type="entry name" value="Integrase-like_cat_sf"/>
</dbReference>
<dbReference type="GO" id="GO:0003677">
    <property type="term" value="F:DNA binding"/>
    <property type="evidence" value="ECO:0007669"/>
    <property type="project" value="InterPro"/>
</dbReference>
<dbReference type="EMBL" id="CAEY01001560">
    <property type="status" value="NOT_ANNOTATED_CDS"/>
    <property type="molecule type" value="Genomic_DNA"/>
</dbReference>
<dbReference type="SUPFAM" id="SSF56349">
    <property type="entry name" value="DNA breaking-rejoining enzymes"/>
    <property type="match status" value="1"/>
</dbReference>
<keyword evidence="1" id="KW-0233">DNA recombination</keyword>
<proteinExistence type="predicted"/>
<accession>T1K3S8</accession>
<dbReference type="InterPro" id="IPR011010">
    <property type="entry name" value="DNA_brk_join_enz"/>
</dbReference>
<dbReference type="GO" id="GO:0015074">
    <property type="term" value="P:DNA integration"/>
    <property type="evidence" value="ECO:0007669"/>
    <property type="project" value="InterPro"/>
</dbReference>
<reference evidence="3" key="2">
    <citation type="submission" date="2015-06" db="UniProtKB">
        <authorList>
            <consortium name="EnsemblMetazoa"/>
        </authorList>
    </citation>
    <scope>IDENTIFICATION</scope>
</reference>
<dbReference type="GO" id="GO:0006310">
    <property type="term" value="P:DNA recombination"/>
    <property type="evidence" value="ECO:0007669"/>
    <property type="project" value="UniProtKB-KW"/>
</dbReference>
<feature type="compositionally biased region" description="Basic and acidic residues" evidence="2">
    <location>
        <begin position="155"/>
        <end position="170"/>
    </location>
</feature>
<dbReference type="HOGENOM" id="CLU_1456250_0_0_1"/>
<keyword evidence="4" id="KW-1185">Reference proteome</keyword>
<evidence type="ECO:0008006" key="5">
    <source>
        <dbReference type="Google" id="ProtNLM"/>
    </source>
</evidence>
<organism evidence="3 4">
    <name type="scientific">Tetranychus urticae</name>
    <name type="common">Two-spotted spider mite</name>
    <dbReference type="NCBI Taxonomy" id="32264"/>
    <lineage>
        <taxon>Eukaryota</taxon>
        <taxon>Metazoa</taxon>
        <taxon>Ecdysozoa</taxon>
        <taxon>Arthropoda</taxon>
        <taxon>Chelicerata</taxon>
        <taxon>Arachnida</taxon>
        <taxon>Acari</taxon>
        <taxon>Acariformes</taxon>
        <taxon>Trombidiformes</taxon>
        <taxon>Prostigmata</taxon>
        <taxon>Eleutherengona</taxon>
        <taxon>Raphignathae</taxon>
        <taxon>Tetranychoidea</taxon>
        <taxon>Tetranychidae</taxon>
        <taxon>Tetranychus</taxon>
    </lineage>
</organism>
<name>T1K3S8_TETUR</name>
<sequence>MVQKAIGTLLVANFSTGKFYRKALPGKEPRFAVAVIGINTIGSMLKTIFNAAGIDDQRNISNHGLRATSASVMLEAGFSQRTVAIRTGHHSNALESYIRDSKATHLAVSAALEPINVDQNISSSSQLNLIEKKDNAITEEVETEEEDEDEEEDTAEKRIKAPKRKKDDDPIVIELRKGSKIIKIST</sequence>
<evidence type="ECO:0000313" key="4">
    <source>
        <dbReference type="Proteomes" id="UP000015104"/>
    </source>
</evidence>
<evidence type="ECO:0000256" key="1">
    <source>
        <dbReference type="ARBA" id="ARBA00023172"/>
    </source>
</evidence>
<dbReference type="Gene3D" id="1.10.443.10">
    <property type="entry name" value="Intergrase catalytic core"/>
    <property type="match status" value="1"/>
</dbReference>